<comment type="caution">
    <text evidence="1">The sequence shown here is derived from an EMBL/GenBank/DDBJ whole genome shotgun (WGS) entry which is preliminary data.</text>
</comment>
<dbReference type="AlphaFoldDB" id="A0A2T6CHF5"/>
<gene>
    <name evidence="1" type="ORF">C8N31_10234</name>
</gene>
<organism evidence="1 2">
    <name type="scientific">Sulfitobacter mediterraneus</name>
    <dbReference type="NCBI Taxonomy" id="83219"/>
    <lineage>
        <taxon>Bacteria</taxon>
        <taxon>Pseudomonadati</taxon>
        <taxon>Pseudomonadota</taxon>
        <taxon>Alphaproteobacteria</taxon>
        <taxon>Rhodobacterales</taxon>
        <taxon>Roseobacteraceae</taxon>
        <taxon>Sulfitobacter</taxon>
    </lineage>
</organism>
<evidence type="ECO:0000313" key="1">
    <source>
        <dbReference type="EMBL" id="PTX74933.1"/>
    </source>
</evidence>
<dbReference type="Proteomes" id="UP000244092">
    <property type="component" value="Unassembled WGS sequence"/>
</dbReference>
<proteinExistence type="predicted"/>
<reference evidence="1 2" key="1">
    <citation type="submission" date="2018-04" db="EMBL/GenBank/DDBJ databases">
        <title>Genomic Encyclopedia of Archaeal and Bacterial Type Strains, Phase II (KMG-II): from individual species to whole genera.</title>
        <authorList>
            <person name="Goeker M."/>
        </authorList>
    </citation>
    <scope>NUCLEOTIDE SEQUENCE [LARGE SCALE GENOMIC DNA]</scope>
    <source>
        <strain evidence="1 2">DSM 12244</strain>
    </source>
</reference>
<accession>A0A2T6CHF5</accession>
<dbReference type="EMBL" id="QBKU01000002">
    <property type="protein sequence ID" value="PTX74933.1"/>
    <property type="molecule type" value="Genomic_DNA"/>
</dbReference>
<sequence length="60" mass="7001">MKLQRIFEQLSNLSAQRVIPQGIIDEGRIFALGRFENDDELHGRGVLEGIQLRRQIECRH</sequence>
<name>A0A2T6CHF5_9RHOB</name>
<protein>
    <submittedName>
        <fullName evidence="1">Uncharacterized protein</fullName>
    </submittedName>
</protein>
<evidence type="ECO:0000313" key="2">
    <source>
        <dbReference type="Proteomes" id="UP000244092"/>
    </source>
</evidence>